<dbReference type="AlphaFoldDB" id="A0A5J4WDD0"/>
<comment type="caution">
    <text evidence="1">The sequence shown here is derived from an EMBL/GenBank/DDBJ whole genome shotgun (WGS) entry which is preliminary data.</text>
</comment>
<protein>
    <submittedName>
        <fullName evidence="1">Uncharacterized protein</fullName>
    </submittedName>
</protein>
<dbReference type="EMBL" id="SNRW01002391">
    <property type="protein sequence ID" value="KAA6392941.1"/>
    <property type="molecule type" value="Genomic_DNA"/>
</dbReference>
<evidence type="ECO:0000313" key="1">
    <source>
        <dbReference type="EMBL" id="KAA6392941.1"/>
    </source>
</evidence>
<accession>A0A5J4WDD0</accession>
<gene>
    <name evidence="1" type="ORF">EZS28_011531</name>
</gene>
<dbReference type="Proteomes" id="UP000324800">
    <property type="component" value="Unassembled WGS sequence"/>
</dbReference>
<proteinExistence type="predicted"/>
<organism evidence="1 2">
    <name type="scientific">Streblomastix strix</name>
    <dbReference type="NCBI Taxonomy" id="222440"/>
    <lineage>
        <taxon>Eukaryota</taxon>
        <taxon>Metamonada</taxon>
        <taxon>Preaxostyla</taxon>
        <taxon>Oxymonadida</taxon>
        <taxon>Streblomastigidae</taxon>
        <taxon>Streblomastix</taxon>
    </lineage>
</organism>
<reference evidence="1 2" key="1">
    <citation type="submission" date="2019-03" db="EMBL/GenBank/DDBJ databases">
        <title>Single cell metagenomics reveals metabolic interactions within the superorganism composed of flagellate Streblomastix strix and complex community of Bacteroidetes bacteria on its surface.</title>
        <authorList>
            <person name="Treitli S.C."/>
            <person name="Kolisko M."/>
            <person name="Husnik F."/>
            <person name="Keeling P."/>
            <person name="Hampl V."/>
        </authorList>
    </citation>
    <scope>NUCLEOTIDE SEQUENCE [LARGE SCALE GENOMIC DNA]</scope>
    <source>
        <strain evidence="1">ST1C</strain>
    </source>
</reference>
<name>A0A5J4WDD0_9EUKA</name>
<evidence type="ECO:0000313" key="2">
    <source>
        <dbReference type="Proteomes" id="UP000324800"/>
    </source>
</evidence>
<sequence>MKKDRTANQLLLANGETSDIGDFLPKQYPHALGQMIIEPNDDIRNQGLRIQKQEDEAYDYKRLIIDFDCTSLKFNNQVITPLSTPPIEYATQQVVGIGVFDFFTWGKTMLLNKRVYISMAPTTITWHNTLADLNRYRDRQAQKNMVFLLCLMSLTK</sequence>